<comment type="caution">
    <text evidence="2">The sequence shown here is derived from an EMBL/GenBank/DDBJ whole genome shotgun (WGS) entry which is preliminary data.</text>
</comment>
<reference evidence="2" key="1">
    <citation type="submission" date="2020-06" db="EMBL/GenBank/DDBJ databases">
        <authorList>
            <person name="Li T."/>
            <person name="Hu X."/>
            <person name="Zhang T."/>
            <person name="Song X."/>
            <person name="Zhang H."/>
            <person name="Dai N."/>
            <person name="Sheng W."/>
            <person name="Hou X."/>
            <person name="Wei L."/>
        </authorList>
    </citation>
    <scope>NUCLEOTIDE SEQUENCE</scope>
    <source>
        <strain evidence="2">G02</strain>
        <tissue evidence="2">Leaf</tissue>
    </source>
</reference>
<feature type="compositionally biased region" description="Polar residues" evidence="1">
    <location>
        <begin position="46"/>
        <end position="60"/>
    </location>
</feature>
<evidence type="ECO:0000313" key="2">
    <source>
        <dbReference type="EMBL" id="KAL0437549.1"/>
    </source>
</evidence>
<evidence type="ECO:0000256" key="1">
    <source>
        <dbReference type="SAM" id="MobiDB-lite"/>
    </source>
</evidence>
<proteinExistence type="predicted"/>
<name>A0AAW2W8B9_SESRA</name>
<feature type="region of interest" description="Disordered" evidence="1">
    <location>
        <begin position="46"/>
        <end position="66"/>
    </location>
</feature>
<gene>
    <name evidence="2" type="ORF">Sradi_0462800</name>
</gene>
<feature type="compositionally biased region" description="Polar residues" evidence="1">
    <location>
        <begin position="1"/>
        <end position="10"/>
    </location>
</feature>
<dbReference type="AlphaFoldDB" id="A0AAW2W8B9"/>
<dbReference type="EMBL" id="JACGWJ010000002">
    <property type="protein sequence ID" value="KAL0437549.1"/>
    <property type="molecule type" value="Genomic_DNA"/>
</dbReference>
<protein>
    <submittedName>
        <fullName evidence="2">Uncharacterized protein</fullName>
    </submittedName>
</protein>
<organism evidence="2">
    <name type="scientific">Sesamum radiatum</name>
    <name type="common">Black benniseed</name>
    <dbReference type="NCBI Taxonomy" id="300843"/>
    <lineage>
        <taxon>Eukaryota</taxon>
        <taxon>Viridiplantae</taxon>
        <taxon>Streptophyta</taxon>
        <taxon>Embryophyta</taxon>
        <taxon>Tracheophyta</taxon>
        <taxon>Spermatophyta</taxon>
        <taxon>Magnoliopsida</taxon>
        <taxon>eudicotyledons</taxon>
        <taxon>Gunneridae</taxon>
        <taxon>Pentapetalae</taxon>
        <taxon>asterids</taxon>
        <taxon>lamiids</taxon>
        <taxon>Lamiales</taxon>
        <taxon>Pedaliaceae</taxon>
        <taxon>Sesamum</taxon>
    </lineage>
</organism>
<sequence length="66" mass="7181">MSEMTGTTQEEVSEGRPWLLQVDSSSTTQGSGAGIMLTTLKGTTWNLSFSSNSRPQTTKPNMKPWS</sequence>
<reference evidence="2" key="2">
    <citation type="journal article" date="2024" name="Plant">
        <title>Genomic evolution and insights into agronomic trait innovations of Sesamum species.</title>
        <authorList>
            <person name="Miao H."/>
            <person name="Wang L."/>
            <person name="Qu L."/>
            <person name="Liu H."/>
            <person name="Sun Y."/>
            <person name="Le M."/>
            <person name="Wang Q."/>
            <person name="Wei S."/>
            <person name="Zheng Y."/>
            <person name="Lin W."/>
            <person name="Duan Y."/>
            <person name="Cao H."/>
            <person name="Xiong S."/>
            <person name="Wang X."/>
            <person name="Wei L."/>
            <person name="Li C."/>
            <person name="Ma Q."/>
            <person name="Ju M."/>
            <person name="Zhao R."/>
            <person name="Li G."/>
            <person name="Mu C."/>
            <person name="Tian Q."/>
            <person name="Mei H."/>
            <person name="Zhang T."/>
            <person name="Gao T."/>
            <person name="Zhang H."/>
        </authorList>
    </citation>
    <scope>NUCLEOTIDE SEQUENCE</scope>
    <source>
        <strain evidence="2">G02</strain>
    </source>
</reference>
<accession>A0AAW2W8B9</accession>
<feature type="region of interest" description="Disordered" evidence="1">
    <location>
        <begin position="1"/>
        <end position="33"/>
    </location>
</feature>